<evidence type="ECO:0000256" key="1">
    <source>
        <dbReference type="SAM" id="Phobius"/>
    </source>
</evidence>
<proteinExistence type="predicted"/>
<sequence>MKNWYKNISKGQKKFVYGVSICLLFAYGFGLLPLAILIYLELGKKDEDTYER</sequence>
<accession>A0A382VP79</accession>
<protein>
    <submittedName>
        <fullName evidence="2">Uncharacterized protein</fullName>
    </submittedName>
</protein>
<name>A0A382VP79_9ZZZZ</name>
<feature type="transmembrane region" description="Helical" evidence="1">
    <location>
        <begin position="15"/>
        <end position="40"/>
    </location>
</feature>
<keyword evidence="1" id="KW-0472">Membrane</keyword>
<keyword evidence="1" id="KW-0812">Transmembrane</keyword>
<organism evidence="2">
    <name type="scientific">marine metagenome</name>
    <dbReference type="NCBI Taxonomy" id="408172"/>
    <lineage>
        <taxon>unclassified sequences</taxon>
        <taxon>metagenomes</taxon>
        <taxon>ecological metagenomes</taxon>
    </lineage>
</organism>
<gene>
    <name evidence="2" type="ORF">METZ01_LOCUS400542</name>
</gene>
<dbReference type="AlphaFoldDB" id="A0A382VP79"/>
<reference evidence="2" key="1">
    <citation type="submission" date="2018-05" db="EMBL/GenBank/DDBJ databases">
        <authorList>
            <person name="Lanie J.A."/>
            <person name="Ng W.-L."/>
            <person name="Kazmierczak K.M."/>
            <person name="Andrzejewski T.M."/>
            <person name="Davidsen T.M."/>
            <person name="Wayne K.J."/>
            <person name="Tettelin H."/>
            <person name="Glass J.I."/>
            <person name="Rusch D."/>
            <person name="Podicherti R."/>
            <person name="Tsui H.-C.T."/>
            <person name="Winkler M.E."/>
        </authorList>
    </citation>
    <scope>NUCLEOTIDE SEQUENCE</scope>
</reference>
<evidence type="ECO:0000313" key="2">
    <source>
        <dbReference type="EMBL" id="SVD47688.1"/>
    </source>
</evidence>
<dbReference type="EMBL" id="UINC01153135">
    <property type="protein sequence ID" value="SVD47688.1"/>
    <property type="molecule type" value="Genomic_DNA"/>
</dbReference>
<keyword evidence="1" id="KW-1133">Transmembrane helix</keyword>